<dbReference type="GO" id="GO:0015562">
    <property type="term" value="F:efflux transmembrane transporter activity"/>
    <property type="evidence" value="ECO:0007669"/>
    <property type="project" value="InterPro"/>
</dbReference>
<keyword evidence="2 3" id="KW-0449">Lipoprotein</keyword>
<dbReference type="EMBL" id="FNJL01000012">
    <property type="protein sequence ID" value="SDP41924.1"/>
    <property type="molecule type" value="Genomic_DNA"/>
</dbReference>
<protein>
    <submittedName>
        <fullName evidence="3">Efflux transporter, outer membrane factor (OMF) lipoprotein, NodT family</fullName>
    </submittedName>
</protein>
<dbReference type="InterPro" id="IPR010131">
    <property type="entry name" value="MdtP/NodT-like"/>
</dbReference>
<dbReference type="GO" id="GO:0005886">
    <property type="term" value="C:plasma membrane"/>
    <property type="evidence" value="ECO:0007669"/>
    <property type="project" value="UniProtKB-SubCell"/>
</dbReference>
<evidence type="ECO:0000313" key="3">
    <source>
        <dbReference type="EMBL" id="SDP41924.1"/>
    </source>
</evidence>
<keyword evidence="2" id="KW-1134">Transmembrane beta strand</keyword>
<reference evidence="4" key="1">
    <citation type="submission" date="2016-10" db="EMBL/GenBank/DDBJ databases">
        <authorList>
            <person name="Varghese N."/>
            <person name="Submissions S."/>
        </authorList>
    </citation>
    <scope>NUCLEOTIDE SEQUENCE [LARGE SCALE GENOMIC DNA]</scope>
    <source>
        <strain evidence="4">DSM 17101</strain>
    </source>
</reference>
<evidence type="ECO:0000313" key="4">
    <source>
        <dbReference type="Proteomes" id="UP000199317"/>
    </source>
</evidence>
<proteinExistence type="inferred from homology"/>
<dbReference type="AlphaFoldDB" id="A0A1H0SJJ3"/>
<dbReference type="PANTHER" id="PTHR30203">
    <property type="entry name" value="OUTER MEMBRANE CATION EFFLUX PROTEIN"/>
    <property type="match status" value="1"/>
</dbReference>
<dbReference type="PANTHER" id="PTHR30203:SF33">
    <property type="entry name" value="BLR4455 PROTEIN"/>
    <property type="match status" value="1"/>
</dbReference>
<keyword evidence="2" id="KW-0812">Transmembrane</keyword>
<feature type="chain" id="PRO_5011331541" evidence="2">
    <location>
        <begin position="20"/>
        <end position="468"/>
    </location>
</feature>
<keyword evidence="2" id="KW-0732">Signal</keyword>
<dbReference type="SUPFAM" id="SSF56954">
    <property type="entry name" value="Outer membrane efflux proteins (OEP)"/>
    <property type="match status" value="1"/>
</dbReference>
<dbReference type="Gene3D" id="1.20.1600.10">
    <property type="entry name" value="Outer membrane efflux proteins (OEP)"/>
    <property type="match status" value="1"/>
</dbReference>
<dbReference type="NCBIfam" id="TIGR01845">
    <property type="entry name" value="outer_NodT"/>
    <property type="match status" value="1"/>
</dbReference>
<name>A0A1H0SJJ3_9BURK</name>
<organism evidence="3 4">
    <name type="scientific">Paracidovorax cattleyae</name>
    <dbReference type="NCBI Taxonomy" id="80868"/>
    <lineage>
        <taxon>Bacteria</taxon>
        <taxon>Pseudomonadati</taxon>
        <taxon>Pseudomonadota</taxon>
        <taxon>Betaproteobacteria</taxon>
        <taxon>Burkholderiales</taxon>
        <taxon>Comamonadaceae</taxon>
        <taxon>Paracidovorax</taxon>
    </lineage>
</organism>
<gene>
    <name evidence="3" type="ORF">SAMN04489708_112127</name>
</gene>
<keyword evidence="4" id="KW-1185">Reference proteome</keyword>
<dbReference type="Proteomes" id="UP000199317">
    <property type="component" value="Unassembled WGS sequence"/>
</dbReference>
<feature type="signal peptide" evidence="2">
    <location>
        <begin position="1"/>
        <end position="19"/>
    </location>
</feature>
<evidence type="ECO:0000256" key="1">
    <source>
        <dbReference type="ARBA" id="ARBA00007613"/>
    </source>
</evidence>
<dbReference type="Pfam" id="PF02321">
    <property type="entry name" value="OEP"/>
    <property type="match status" value="2"/>
</dbReference>
<evidence type="ECO:0000256" key="2">
    <source>
        <dbReference type="RuleBase" id="RU362097"/>
    </source>
</evidence>
<keyword evidence="2" id="KW-0472">Membrane</keyword>
<keyword evidence="2" id="KW-0564">Palmitate</keyword>
<sequence>MAMRFERTLCAACVSLALAGCAVGPDYTAPATPAPASLTRDALALPLQPGPVAPDWWKVFGSAPLDALVAEALAHSPTVDAARATLRAAQENVAAQRGLFYPQVQASQNNTRQNTGKTQSSPLNSGDTVFNYHTAQLSVAYTPDLFGGNRRQVESLQASAEQQRWQLEGARLTLASNLVGAVLQGAMLAEQVELTDKAVAAMQEQLRVMRNLQRAGYASGLDVATQENLLSQAQQSLPPLQKQLEQTRNLVAVLAGRTPDAVLPMPRLADLAPPLLPQAVPSQLVAQRPDVRAAESALHAASASIGVAEAARFPQLSLTAALGGGATDFGRMFSAGNAVWSLGAGLLMPVFDGGTLAARQRAAEAQFDAAAAQYRGAVLTAFQNVADTLYALSIDQRALQVADASVEATRSGYELTRSQLAQGYASRPSLLAAEQAWRQAQAARAAAYGTLLGDSVALYQAVGGGVQP</sequence>
<dbReference type="OrthoDB" id="9770517at2"/>
<dbReference type="Gene3D" id="2.20.200.10">
    <property type="entry name" value="Outer membrane efflux proteins (OEP)"/>
    <property type="match status" value="1"/>
</dbReference>
<comment type="similarity">
    <text evidence="1 2">Belongs to the outer membrane factor (OMF) (TC 1.B.17) family.</text>
</comment>
<dbReference type="PROSITE" id="PS51257">
    <property type="entry name" value="PROKAR_LIPOPROTEIN"/>
    <property type="match status" value="1"/>
</dbReference>
<dbReference type="InterPro" id="IPR003423">
    <property type="entry name" value="OMP_efflux"/>
</dbReference>
<accession>A0A1H0SJJ3</accession>
<comment type="subcellular location">
    <subcellularLocation>
        <location evidence="2">Cell membrane</location>
        <topology evidence="2">Lipid-anchor</topology>
    </subcellularLocation>
</comment>